<name>A0A314ZMR9_PRUYE</name>
<dbReference type="EMBL" id="PJQY01000104">
    <property type="protein sequence ID" value="PQQ18528.1"/>
    <property type="molecule type" value="Genomic_DNA"/>
</dbReference>
<organism evidence="1 2">
    <name type="scientific">Prunus yedoensis var. nudiflora</name>
    <dbReference type="NCBI Taxonomy" id="2094558"/>
    <lineage>
        <taxon>Eukaryota</taxon>
        <taxon>Viridiplantae</taxon>
        <taxon>Streptophyta</taxon>
        <taxon>Embryophyta</taxon>
        <taxon>Tracheophyta</taxon>
        <taxon>Spermatophyta</taxon>
        <taxon>Magnoliopsida</taxon>
        <taxon>eudicotyledons</taxon>
        <taxon>Gunneridae</taxon>
        <taxon>Pentapetalae</taxon>
        <taxon>rosids</taxon>
        <taxon>fabids</taxon>
        <taxon>Rosales</taxon>
        <taxon>Rosaceae</taxon>
        <taxon>Amygdaloideae</taxon>
        <taxon>Amygdaleae</taxon>
        <taxon>Prunus</taxon>
    </lineage>
</organism>
<accession>A0A314ZMR9</accession>
<sequence>MSPGNGRQALHFQAQVHRKGLKPYNHVEILLLLMVTEGQALVVHVGQGRRGLGLCLAIRIAHGVSLELGRQRPWAQVVRKN</sequence>
<evidence type="ECO:0000313" key="1">
    <source>
        <dbReference type="EMBL" id="PQQ18528.1"/>
    </source>
</evidence>
<dbReference type="AlphaFoldDB" id="A0A314ZMR9"/>
<reference evidence="1 2" key="1">
    <citation type="submission" date="2018-02" db="EMBL/GenBank/DDBJ databases">
        <title>Draft genome of wild Prunus yedoensis var. nudiflora.</title>
        <authorList>
            <person name="Baek S."/>
            <person name="Kim J.-H."/>
            <person name="Choi K."/>
            <person name="Kim G.-B."/>
            <person name="Cho A."/>
            <person name="Jang H."/>
            <person name="Shin C.-H."/>
            <person name="Yu H.-J."/>
            <person name="Mun J.-H."/>
        </authorList>
    </citation>
    <scope>NUCLEOTIDE SEQUENCE [LARGE SCALE GENOMIC DNA]</scope>
    <source>
        <strain evidence="2">cv. Jeju island</strain>
        <tissue evidence="1">Leaf</tissue>
    </source>
</reference>
<proteinExistence type="predicted"/>
<dbReference type="Proteomes" id="UP000250321">
    <property type="component" value="Unassembled WGS sequence"/>
</dbReference>
<protein>
    <submittedName>
        <fullName evidence="1">Uncharacterized protein</fullName>
    </submittedName>
</protein>
<evidence type="ECO:0000313" key="2">
    <source>
        <dbReference type="Proteomes" id="UP000250321"/>
    </source>
</evidence>
<keyword evidence="2" id="KW-1185">Reference proteome</keyword>
<comment type="caution">
    <text evidence="1">The sequence shown here is derived from an EMBL/GenBank/DDBJ whole genome shotgun (WGS) entry which is preliminary data.</text>
</comment>
<gene>
    <name evidence="1" type="ORF">Pyn_03191</name>
</gene>